<dbReference type="PANTHER" id="PTHR46518:SF1">
    <property type="entry name" value="OUTER DYNEIN ARM-DOCKING COMPLEX SUBUNIT 3"/>
    <property type="match status" value="1"/>
</dbReference>
<evidence type="ECO:0000313" key="1">
    <source>
        <dbReference type="EMBL" id="EST49245.1"/>
    </source>
</evidence>
<sequence length="547" mass="62960">MNRPTTAPPALRKLTNFRGINQDILAENTANKLEIVQEDQQAVSKLLNHKLDQNKFIIQKLSGENKEIMTFLKASGKNFGLPPVPKGDQQLQLSVIKGPTLSILSAQIKDMELNLDKYTHKKRLNFGKIKQLDDNINLLTKEIDRPEPVVERALKQVRDLENQLDDASIKEKEAYSIQDTFKTIINKLKRESLRFEKELEFSDTQSKIQEQDIAQLTIYTKEAEDAAVLTQAQCESYRGQLSQQKQTRKQALDERRHEVELIIEQERAAEKLKQESQLIDYHKNINYEEEDFDVEKCILNEQFMQKQLTKIRDLAGIDDLDQLVKKSVNQAKVQEELQENTKESQDKLSEISKEVSGLKIQLQDASFAADSMGNRRLIDRLKQQIQEERFRVSAVQLHSQQAGVYFNQLQRGIHHILELLIIIQTVSDLDIQSLSTSNTEDLKPRIQCISEKICALMEVVDQQQIAASSMRVSRVTNCVEVNLEEDAIDLVQDDWDGSGLTVGKSSAVSVESFIQPVQKDENEFDKVRREQKERTRKIIESQKKEEY</sequence>
<dbReference type="GO" id="GO:0035253">
    <property type="term" value="C:ciliary rootlet"/>
    <property type="evidence" value="ECO:0007669"/>
    <property type="project" value="TreeGrafter"/>
</dbReference>
<evidence type="ECO:0000313" key="2">
    <source>
        <dbReference type="EMBL" id="KAH0570496.1"/>
    </source>
</evidence>
<dbReference type="EMBL" id="AUWU02000007">
    <property type="protein sequence ID" value="KAH0570496.1"/>
    <property type="molecule type" value="Genomic_DNA"/>
</dbReference>
<dbReference type="AlphaFoldDB" id="V6LXH2"/>
<dbReference type="InterPro" id="IPR033192">
    <property type="entry name" value="ODAD3"/>
</dbReference>
<accession>V6LXH2</accession>
<gene>
    <name evidence="1" type="ORF">SS50377_10465</name>
    <name evidence="2" type="ORF">SS50377_26776</name>
</gene>
<dbReference type="OrthoDB" id="10255247at2759"/>
<reference evidence="1 2" key="1">
    <citation type="journal article" date="2014" name="PLoS Genet.">
        <title>The Genome of Spironucleus salmonicida Highlights a Fish Pathogen Adapted to Fluctuating Environments.</title>
        <authorList>
            <person name="Xu F."/>
            <person name="Jerlstrom-Hultqvist J."/>
            <person name="Einarsson E."/>
            <person name="Astvaldsson A."/>
            <person name="Svard S.G."/>
            <person name="Andersson J.O."/>
        </authorList>
    </citation>
    <scope>NUCLEOTIDE SEQUENCE</scope>
    <source>
        <strain evidence="2">ATCC 50377</strain>
    </source>
</reference>
<dbReference type="VEuPathDB" id="GiardiaDB:SS50377_26776"/>
<dbReference type="GO" id="GO:0003341">
    <property type="term" value="P:cilium movement"/>
    <property type="evidence" value="ECO:0007669"/>
    <property type="project" value="InterPro"/>
</dbReference>
<organism evidence="1">
    <name type="scientific">Spironucleus salmonicida</name>
    <dbReference type="NCBI Taxonomy" id="348837"/>
    <lineage>
        <taxon>Eukaryota</taxon>
        <taxon>Metamonada</taxon>
        <taxon>Diplomonadida</taxon>
        <taxon>Hexamitidae</taxon>
        <taxon>Hexamitinae</taxon>
        <taxon>Spironucleus</taxon>
    </lineage>
</organism>
<evidence type="ECO:0000313" key="3">
    <source>
        <dbReference type="Proteomes" id="UP000018208"/>
    </source>
</evidence>
<proteinExistence type="predicted"/>
<reference evidence="2" key="2">
    <citation type="submission" date="2020-12" db="EMBL/GenBank/DDBJ databases">
        <title>New Spironucleus salmonicida genome in near-complete chromosomes.</title>
        <authorList>
            <person name="Xu F."/>
            <person name="Kurt Z."/>
            <person name="Jimenez-Gonzalez A."/>
            <person name="Astvaldsson A."/>
            <person name="Andersson J.O."/>
            <person name="Svard S.G."/>
        </authorList>
    </citation>
    <scope>NUCLEOTIDE SEQUENCE</scope>
    <source>
        <strain evidence="2">ATCC 50377</strain>
    </source>
</reference>
<protein>
    <submittedName>
        <fullName evidence="1">Uncharacterized protein</fullName>
    </submittedName>
</protein>
<dbReference type="GO" id="GO:0097542">
    <property type="term" value="C:ciliary tip"/>
    <property type="evidence" value="ECO:0007669"/>
    <property type="project" value="TreeGrafter"/>
</dbReference>
<dbReference type="GO" id="GO:0036064">
    <property type="term" value="C:ciliary basal body"/>
    <property type="evidence" value="ECO:0007669"/>
    <property type="project" value="TreeGrafter"/>
</dbReference>
<dbReference type="GO" id="GO:0036158">
    <property type="term" value="P:outer dynein arm assembly"/>
    <property type="evidence" value="ECO:0007669"/>
    <property type="project" value="InterPro"/>
</dbReference>
<dbReference type="EMBL" id="KI545953">
    <property type="protein sequence ID" value="EST49245.1"/>
    <property type="molecule type" value="Genomic_DNA"/>
</dbReference>
<name>V6LXH2_9EUKA</name>
<keyword evidence="3" id="KW-1185">Reference proteome</keyword>
<dbReference type="PANTHER" id="PTHR46518">
    <property type="entry name" value="COILED-COIL DOMAIN-CONTAINING PROTEIN 151"/>
    <property type="match status" value="1"/>
</dbReference>
<dbReference type="Proteomes" id="UP000018208">
    <property type="component" value="Unassembled WGS sequence"/>
</dbReference>